<dbReference type="AlphaFoldDB" id="A0A6N2YKQ3"/>
<dbReference type="RefSeq" id="WP_156832183.1">
    <property type="nucleotide sequence ID" value="NZ_CACRUH010000007.1"/>
</dbReference>
<evidence type="ECO:0000313" key="2">
    <source>
        <dbReference type="EMBL" id="VYT66042.1"/>
    </source>
</evidence>
<name>A0A6N2YKQ3_9FIRM</name>
<evidence type="ECO:0000256" key="1">
    <source>
        <dbReference type="SAM" id="MobiDB-lite"/>
    </source>
</evidence>
<sequence>MFLKTGELKKIMKASLKKHGLIVGNVNDHYLVYSDNWGLYIEIPYASNKFKAAIMELIGDLPEAYECYLYKTTPDGEAESETVPDYPDPYEQWKAAKDFAAIAPVMLFAWPHEYIVCQKHSDLKFVVADRSLSDRVISRSELDTTVEAMPARPSFLSGVLYWKNETTIYWVHTESPGNKALEVLFPRLNGISFFEDDWIADNVGQEDEEPADGREDAAEDPLPY</sequence>
<dbReference type="EMBL" id="CACRUH010000007">
    <property type="protein sequence ID" value="VYT66042.1"/>
    <property type="molecule type" value="Genomic_DNA"/>
</dbReference>
<protein>
    <submittedName>
        <fullName evidence="2">Uncharacterized protein</fullName>
    </submittedName>
</protein>
<proteinExistence type="predicted"/>
<feature type="region of interest" description="Disordered" evidence="1">
    <location>
        <begin position="204"/>
        <end position="224"/>
    </location>
</feature>
<organism evidence="2">
    <name type="scientific">Hungatella hathewayi</name>
    <dbReference type="NCBI Taxonomy" id="154046"/>
    <lineage>
        <taxon>Bacteria</taxon>
        <taxon>Bacillati</taxon>
        <taxon>Bacillota</taxon>
        <taxon>Clostridia</taxon>
        <taxon>Lachnospirales</taxon>
        <taxon>Lachnospiraceae</taxon>
        <taxon>Hungatella</taxon>
    </lineage>
</organism>
<accession>A0A6N2YKQ3</accession>
<gene>
    <name evidence="2" type="ORF">CHLFYP18_05249</name>
</gene>
<reference evidence="2" key="1">
    <citation type="submission" date="2019-11" db="EMBL/GenBank/DDBJ databases">
        <authorList>
            <person name="Feng L."/>
        </authorList>
    </citation>
    <scope>NUCLEOTIDE SEQUENCE</scope>
    <source>
        <strain evidence="2">ChathewayiLFYP18</strain>
    </source>
</reference>